<evidence type="ECO:0000259" key="3">
    <source>
        <dbReference type="SMART" id="SM00829"/>
    </source>
</evidence>
<dbReference type="Proteomes" id="UP000619479">
    <property type="component" value="Unassembled WGS sequence"/>
</dbReference>
<reference evidence="4" key="1">
    <citation type="submission" date="2021-01" db="EMBL/GenBank/DDBJ databases">
        <title>Whole genome shotgun sequence of Actinoplanes cyaneus NBRC 14990.</title>
        <authorList>
            <person name="Komaki H."/>
            <person name="Tamura T."/>
        </authorList>
    </citation>
    <scope>NUCLEOTIDE SEQUENCE</scope>
    <source>
        <strain evidence="4">NBRC 14990</strain>
    </source>
</reference>
<dbReference type="GO" id="GO:0035925">
    <property type="term" value="F:mRNA 3'-UTR AU-rich region binding"/>
    <property type="evidence" value="ECO:0007669"/>
    <property type="project" value="TreeGrafter"/>
</dbReference>
<dbReference type="GO" id="GO:0003960">
    <property type="term" value="F:quinone reductase (NADPH) activity"/>
    <property type="evidence" value="ECO:0007669"/>
    <property type="project" value="TreeGrafter"/>
</dbReference>
<protein>
    <submittedName>
        <fullName evidence="4">Oxidoreductase</fullName>
    </submittedName>
</protein>
<feature type="domain" description="Enoyl reductase (ER)" evidence="3">
    <location>
        <begin position="10"/>
        <end position="300"/>
    </location>
</feature>
<dbReference type="AlphaFoldDB" id="A0A919ISH4"/>
<dbReference type="RefSeq" id="WP_203754233.1">
    <property type="nucleotide sequence ID" value="NZ_BAAAUC010000056.1"/>
</dbReference>
<dbReference type="SUPFAM" id="SSF50129">
    <property type="entry name" value="GroES-like"/>
    <property type="match status" value="1"/>
</dbReference>
<keyword evidence="1" id="KW-0521">NADP</keyword>
<dbReference type="SUPFAM" id="SSF51735">
    <property type="entry name" value="NAD(P)-binding Rossmann-fold domains"/>
    <property type="match status" value="1"/>
</dbReference>
<dbReference type="Gene3D" id="3.40.50.720">
    <property type="entry name" value="NAD(P)-binding Rossmann-like Domain"/>
    <property type="match status" value="1"/>
</dbReference>
<proteinExistence type="predicted"/>
<dbReference type="InterPro" id="IPR020843">
    <property type="entry name" value="ER"/>
</dbReference>
<organism evidence="4 5">
    <name type="scientific">Actinoplanes cyaneus</name>
    <dbReference type="NCBI Taxonomy" id="52696"/>
    <lineage>
        <taxon>Bacteria</taxon>
        <taxon>Bacillati</taxon>
        <taxon>Actinomycetota</taxon>
        <taxon>Actinomycetes</taxon>
        <taxon>Micromonosporales</taxon>
        <taxon>Micromonosporaceae</taxon>
        <taxon>Actinoplanes</taxon>
    </lineage>
</organism>
<name>A0A919ISH4_9ACTN</name>
<evidence type="ECO:0000313" key="5">
    <source>
        <dbReference type="Proteomes" id="UP000619479"/>
    </source>
</evidence>
<dbReference type="Gene3D" id="3.90.180.10">
    <property type="entry name" value="Medium-chain alcohol dehydrogenases, catalytic domain"/>
    <property type="match status" value="1"/>
</dbReference>
<dbReference type="Pfam" id="PF00107">
    <property type="entry name" value="ADH_zinc_N"/>
    <property type="match status" value="1"/>
</dbReference>
<gene>
    <name evidence="4" type="ORF">Acy02nite_83220</name>
</gene>
<dbReference type="PANTHER" id="PTHR48106:SF13">
    <property type="entry name" value="QUINONE OXIDOREDUCTASE-RELATED"/>
    <property type="match status" value="1"/>
</dbReference>
<keyword evidence="5" id="KW-1185">Reference proteome</keyword>
<dbReference type="PANTHER" id="PTHR48106">
    <property type="entry name" value="QUINONE OXIDOREDUCTASE PIG3-RELATED"/>
    <property type="match status" value="1"/>
</dbReference>
<dbReference type="GO" id="GO:0070402">
    <property type="term" value="F:NADPH binding"/>
    <property type="evidence" value="ECO:0007669"/>
    <property type="project" value="TreeGrafter"/>
</dbReference>
<dbReference type="EMBL" id="BOMH01000074">
    <property type="protein sequence ID" value="GID70441.1"/>
    <property type="molecule type" value="Genomic_DNA"/>
</dbReference>
<dbReference type="InterPro" id="IPR011032">
    <property type="entry name" value="GroES-like_sf"/>
</dbReference>
<dbReference type="GO" id="GO:0005829">
    <property type="term" value="C:cytosol"/>
    <property type="evidence" value="ECO:0007669"/>
    <property type="project" value="TreeGrafter"/>
</dbReference>
<dbReference type="InterPro" id="IPR036291">
    <property type="entry name" value="NAD(P)-bd_dom_sf"/>
</dbReference>
<dbReference type="InterPro" id="IPR013154">
    <property type="entry name" value="ADH-like_N"/>
</dbReference>
<dbReference type="InterPro" id="IPR013149">
    <property type="entry name" value="ADH-like_C"/>
</dbReference>
<evidence type="ECO:0000256" key="2">
    <source>
        <dbReference type="ARBA" id="ARBA00023002"/>
    </source>
</evidence>
<dbReference type="SMART" id="SM00829">
    <property type="entry name" value="PKS_ER"/>
    <property type="match status" value="1"/>
</dbReference>
<evidence type="ECO:0000313" key="4">
    <source>
        <dbReference type="EMBL" id="GID70441.1"/>
    </source>
</evidence>
<keyword evidence="2" id="KW-0560">Oxidoreductase</keyword>
<accession>A0A919ISH4</accession>
<dbReference type="Pfam" id="PF08240">
    <property type="entry name" value="ADH_N"/>
    <property type="match status" value="1"/>
</dbReference>
<sequence length="302" mass="31102">MRVIRFYTAGGPEVLRVEDGEQPEPGEGELLIRAAAIGVTRPAVRRVREAEGPFPAVPGGEVAGEVIGAGPGVTGWQVGDRVAALPFGGSYAQVVTAPAIMASRIPDDASYVQAVALVRSGHVALGVLEAAAVQPGESVLVTAAASGVGHLLVQAARRRGAGRVVAVAGKAKSDFLYGLGADEVLDYDDLSPAQPVDVVLDGAGGDVLPRALAAARPGGRLIFFASGGGTVPAFDLLAGAKTITGFAMAHFARNHGDRYAVHSEQLWQLSATIHAELPLDRAARAHEIVEARENRGKVVLVP</sequence>
<comment type="caution">
    <text evidence="4">The sequence shown here is derived from an EMBL/GenBank/DDBJ whole genome shotgun (WGS) entry which is preliminary data.</text>
</comment>
<evidence type="ECO:0000256" key="1">
    <source>
        <dbReference type="ARBA" id="ARBA00022857"/>
    </source>
</evidence>